<reference evidence="2 3" key="1">
    <citation type="submission" date="2018-08" db="EMBL/GenBank/DDBJ databases">
        <title>Aphanomyces genome sequencing and annotation.</title>
        <authorList>
            <person name="Minardi D."/>
            <person name="Oidtmann B."/>
            <person name="Van Der Giezen M."/>
            <person name="Studholme D.J."/>
        </authorList>
    </citation>
    <scope>NUCLEOTIDE SEQUENCE [LARGE SCALE GENOMIC DNA]</scope>
    <source>
        <strain evidence="2 3">Sv</strain>
    </source>
</reference>
<protein>
    <recommendedName>
        <fullName evidence="4">Secreted protein</fullName>
    </recommendedName>
</protein>
<dbReference type="AlphaFoldDB" id="A0A3R6XHK7"/>
<evidence type="ECO:0000256" key="1">
    <source>
        <dbReference type="SAM" id="SignalP"/>
    </source>
</evidence>
<keyword evidence="1" id="KW-0732">Signal</keyword>
<proteinExistence type="predicted"/>
<evidence type="ECO:0000313" key="3">
    <source>
        <dbReference type="Proteomes" id="UP000285712"/>
    </source>
</evidence>
<feature type="chain" id="PRO_5018718750" description="Secreted protein" evidence="1">
    <location>
        <begin position="23"/>
        <end position="147"/>
    </location>
</feature>
<dbReference type="VEuPathDB" id="FungiDB:H257_15911"/>
<evidence type="ECO:0008006" key="4">
    <source>
        <dbReference type="Google" id="ProtNLM"/>
    </source>
</evidence>
<accession>A0A3R6XHK7</accession>
<dbReference type="Proteomes" id="UP000285712">
    <property type="component" value="Unassembled WGS sequence"/>
</dbReference>
<feature type="signal peptide" evidence="1">
    <location>
        <begin position="1"/>
        <end position="22"/>
    </location>
</feature>
<evidence type="ECO:0000313" key="2">
    <source>
        <dbReference type="EMBL" id="RHZ00607.1"/>
    </source>
</evidence>
<dbReference type="EMBL" id="QUTG01001019">
    <property type="protein sequence ID" value="RHZ00607.1"/>
    <property type="molecule type" value="Genomic_DNA"/>
</dbReference>
<comment type="caution">
    <text evidence="2">The sequence shown here is derived from an EMBL/GenBank/DDBJ whole genome shotgun (WGS) entry which is preliminary data.</text>
</comment>
<gene>
    <name evidence="2" type="ORF">DYB35_009728</name>
</gene>
<name>A0A3R6XHK7_APHAT</name>
<organism evidence="2 3">
    <name type="scientific">Aphanomyces astaci</name>
    <name type="common">Crayfish plague agent</name>
    <dbReference type="NCBI Taxonomy" id="112090"/>
    <lineage>
        <taxon>Eukaryota</taxon>
        <taxon>Sar</taxon>
        <taxon>Stramenopiles</taxon>
        <taxon>Oomycota</taxon>
        <taxon>Saprolegniomycetes</taxon>
        <taxon>Saprolegniales</taxon>
        <taxon>Verrucalvaceae</taxon>
        <taxon>Aphanomyces</taxon>
    </lineage>
</organism>
<sequence length="147" mass="16042">MVATFAMIVVMVAAPFASLASADASDDCFSRVKMTLNANASLVASRSNCFVAAVYMTSEAYFASKPDDNAIDVVAANANCTKWFNEMTAAFRAIDPPCAVQNPPDATFESAYSRKVLYTELNEFPLAIRDLRVVSTVLKVYAHFFRV</sequence>